<reference evidence="2 3" key="1">
    <citation type="submission" date="2018-10" db="EMBL/GenBank/DDBJ databases">
        <authorList>
            <person name="Chen W.-M."/>
        </authorList>
    </citation>
    <scope>NUCLEOTIDE SEQUENCE [LARGE SCALE GENOMIC DNA]</scope>
    <source>
        <strain evidence="2 3">H-5</strain>
    </source>
</reference>
<name>A0A3N0UV92_9PROT</name>
<dbReference type="InterPro" id="IPR036291">
    <property type="entry name" value="NAD(P)-bd_dom_sf"/>
</dbReference>
<dbReference type="Gene3D" id="3.40.50.720">
    <property type="entry name" value="NAD(P)-binding Rossmann-like Domain"/>
    <property type="match status" value="1"/>
</dbReference>
<dbReference type="Pfam" id="PF01370">
    <property type="entry name" value="Epimerase"/>
    <property type="match status" value="1"/>
</dbReference>
<dbReference type="AlphaFoldDB" id="A0A3N0UV92"/>
<dbReference type="SUPFAM" id="SSF51735">
    <property type="entry name" value="NAD(P)-binding Rossmann-fold domains"/>
    <property type="match status" value="1"/>
</dbReference>
<dbReference type="RefSeq" id="WP_123238245.1">
    <property type="nucleotide sequence ID" value="NZ_RJVP01000008.1"/>
</dbReference>
<gene>
    <name evidence="2" type="ORF">ED236_12115</name>
</gene>
<organism evidence="2 3">
    <name type="scientific">Pseudomethylobacillus aquaticus</name>
    <dbReference type="NCBI Taxonomy" id="2676064"/>
    <lineage>
        <taxon>Bacteria</taxon>
        <taxon>Pseudomonadati</taxon>
        <taxon>Pseudomonadota</taxon>
        <taxon>Betaproteobacteria</taxon>
        <taxon>Nitrosomonadales</taxon>
        <taxon>Methylophilaceae</taxon>
        <taxon>Pseudomethylobacillus</taxon>
    </lineage>
</organism>
<dbReference type="Proteomes" id="UP000275137">
    <property type="component" value="Unassembled WGS sequence"/>
</dbReference>
<sequence length="312" mass="34171">MKHVVVLGGSGFVGSAIVHRLSAAGHAVRVLSRRRERAKHLILLPNVQVFEGDIRDDVVLGAILRGADAVINLIGVLHDQADGGFDALHAELPSRLVALCRSRQVPRLLHMSALQVSADAPSAYLRSKAAGEAQVLAAQDLQVTVFRPSVIFGRGDSFLSLFANLVRLLPAVVLAKPDARFQPVWVEDVAQAFLLSLDDVATHGQIYELGGPRVYTLRQLIEFVMFVLDKRRVILGLNDKLSYLQAWAMEKLPVKLMTRDNLASMQVDSVCSGPFPAVFDFQPTALEVVAPGYLSDQNLQTSYQQFRSKAGR</sequence>
<dbReference type="GO" id="GO:0044877">
    <property type="term" value="F:protein-containing complex binding"/>
    <property type="evidence" value="ECO:0007669"/>
    <property type="project" value="TreeGrafter"/>
</dbReference>
<evidence type="ECO:0000313" key="3">
    <source>
        <dbReference type="Proteomes" id="UP000275137"/>
    </source>
</evidence>
<dbReference type="CDD" id="cd05271">
    <property type="entry name" value="NDUFA9_like_SDR_a"/>
    <property type="match status" value="1"/>
</dbReference>
<evidence type="ECO:0000259" key="1">
    <source>
        <dbReference type="Pfam" id="PF01370"/>
    </source>
</evidence>
<comment type="caution">
    <text evidence="2">The sequence shown here is derived from an EMBL/GenBank/DDBJ whole genome shotgun (WGS) entry which is preliminary data.</text>
</comment>
<keyword evidence="3" id="KW-1185">Reference proteome</keyword>
<dbReference type="PANTHER" id="PTHR12126">
    <property type="entry name" value="NADH-UBIQUINONE OXIDOREDUCTASE 39 KDA SUBUNIT-RELATED"/>
    <property type="match status" value="1"/>
</dbReference>
<dbReference type="EMBL" id="RJVP01000008">
    <property type="protein sequence ID" value="ROH84131.1"/>
    <property type="molecule type" value="Genomic_DNA"/>
</dbReference>
<accession>A0A3N0UV92</accession>
<dbReference type="PANTHER" id="PTHR12126:SF11">
    <property type="entry name" value="NADH DEHYDROGENASE [UBIQUINONE] 1 ALPHA SUBCOMPLEX SUBUNIT 9, MITOCHONDRIAL"/>
    <property type="match status" value="1"/>
</dbReference>
<feature type="domain" description="NAD-dependent epimerase/dehydratase" evidence="1">
    <location>
        <begin position="4"/>
        <end position="210"/>
    </location>
</feature>
<protein>
    <submittedName>
        <fullName evidence="2">Complex I NDUFA9 subunit family protein</fullName>
    </submittedName>
</protein>
<dbReference type="InterPro" id="IPR001509">
    <property type="entry name" value="Epimerase_deHydtase"/>
</dbReference>
<dbReference type="InterPro" id="IPR051207">
    <property type="entry name" value="ComplexI_NDUFA9_subunit"/>
</dbReference>
<proteinExistence type="predicted"/>
<evidence type="ECO:0000313" key="2">
    <source>
        <dbReference type="EMBL" id="ROH84131.1"/>
    </source>
</evidence>